<dbReference type="InterPro" id="IPR058752">
    <property type="entry name" value="RDRP_C_head"/>
</dbReference>
<organism evidence="11 12">
    <name type="scientific">Corchorus olitorius</name>
    <dbReference type="NCBI Taxonomy" id="93759"/>
    <lineage>
        <taxon>Eukaryota</taxon>
        <taxon>Viridiplantae</taxon>
        <taxon>Streptophyta</taxon>
        <taxon>Embryophyta</taxon>
        <taxon>Tracheophyta</taxon>
        <taxon>Spermatophyta</taxon>
        <taxon>Magnoliopsida</taxon>
        <taxon>eudicotyledons</taxon>
        <taxon>Gunneridae</taxon>
        <taxon>Pentapetalae</taxon>
        <taxon>rosids</taxon>
        <taxon>malvids</taxon>
        <taxon>Malvales</taxon>
        <taxon>Malvaceae</taxon>
        <taxon>Grewioideae</taxon>
        <taxon>Apeibeae</taxon>
        <taxon>Corchorus</taxon>
    </lineage>
</organism>
<evidence type="ECO:0000256" key="2">
    <source>
        <dbReference type="ARBA" id="ARBA00022484"/>
    </source>
</evidence>
<feature type="domain" description="RDRP C-terminal head" evidence="10">
    <location>
        <begin position="125"/>
        <end position="239"/>
    </location>
</feature>
<dbReference type="GO" id="GO:0003968">
    <property type="term" value="F:RNA-directed RNA polymerase activity"/>
    <property type="evidence" value="ECO:0007669"/>
    <property type="project" value="UniProtKB-KW"/>
</dbReference>
<dbReference type="InterPro" id="IPR057596">
    <property type="entry name" value="RDRP_core"/>
</dbReference>
<keyword evidence="3 8" id="KW-0808">Transferase</keyword>
<evidence type="ECO:0000256" key="8">
    <source>
        <dbReference type="RuleBase" id="RU363098"/>
    </source>
</evidence>
<dbReference type="GO" id="GO:0003723">
    <property type="term" value="F:RNA binding"/>
    <property type="evidence" value="ECO:0007669"/>
    <property type="project" value="UniProtKB-KW"/>
</dbReference>
<evidence type="ECO:0000256" key="5">
    <source>
        <dbReference type="ARBA" id="ARBA00022884"/>
    </source>
</evidence>
<dbReference type="OrthoDB" id="1705570at2759"/>
<comment type="function">
    <text evidence="8">Probably involved in the RNA silencing pathway and required for the generation of small interfering RNAs (siRNAs).</text>
</comment>
<comment type="caution">
    <text evidence="11">The sequence shown here is derived from an EMBL/GenBank/DDBJ whole genome shotgun (WGS) entry which is preliminary data.</text>
</comment>
<dbReference type="Proteomes" id="UP000187203">
    <property type="component" value="Unassembled WGS sequence"/>
</dbReference>
<feature type="domain" description="RDRP core" evidence="9">
    <location>
        <begin position="21"/>
        <end position="111"/>
    </location>
</feature>
<keyword evidence="12" id="KW-1185">Reference proteome</keyword>
<evidence type="ECO:0000259" key="10">
    <source>
        <dbReference type="Pfam" id="PF26253"/>
    </source>
</evidence>
<keyword evidence="5 8" id="KW-0694">RNA-binding</keyword>
<dbReference type="Pfam" id="PF26253">
    <property type="entry name" value="RdRP_head"/>
    <property type="match status" value="1"/>
</dbReference>
<reference evidence="12" key="1">
    <citation type="submission" date="2013-09" db="EMBL/GenBank/DDBJ databases">
        <title>Corchorus olitorius genome sequencing.</title>
        <authorList>
            <person name="Alam M."/>
            <person name="Haque M.S."/>
            <person name="Islam M.S."/>
            <person name="Emdad E.M."/>
            <person name="Islam M.M."/>
            <person name="Ahmed B."/>
            <person name="Halim A."/>
            <person name="Hossen Q.M.M."/>
            <person name="Hossain M.Z."/>
            <person name="Ahmed R."/>
            <person name="Khan M.M."/>
            <person name="Islam R."/>
            <person name="Rashid M.M."/>
            <person name="Khan S.A."/>
            <person name="Rahman M.S."/>
            <person name="Alam M."/>
            <person name="Yahiya A.S."/>
            <person name="Khan M.S."/>
            <person name="Azam M.S."/>
            <person name="Haque T."/>
            <person name="Lashkar M.Z.H."/>
            <person name="Akhand A.I."/>
            <person name="Morshed G."/>
            <person name="Roy S."/>
            <person name="Uddin K.S."/>
            <person name="Rabeya T."/>
            <person name="Hossain A.S."/>
            <person name="Chowdhury A."/>
            <person name="Snigdha A.R."/>
            <person name="Mortoza M.S."/>
            <person name="Matin S.A."/>
            <person name="Hoque S.M.E."/>
            <person name="Islam M.K."/>
            <person name="Roy D.K."/>
            <person name="Haider R."/>
            <person name="Moosa M.M."/>
            <person name="Elias S.M."/>
            <person name="Hasan A.M."/>
            <person name="Jahan S."/>
            <person name="Shafiuddin M."/>
            <person name="Mahmood N."/>
            <person name="Shommy N.S."/>
        </authorList>
    </citation>
    <scope>NUCLEOTIDE SEQUENCE [LARGE SCALE GENOMIC DNA]</scope>
    <source>
        <strain evidence="12">cv. O-4</strain>
    </source>
</reference>
<keyword evidence="6 8" id="KW-0943">RNA-mediated gene silencing</keyword>
<dbReference type="STRING" id="93759.A0A1R3H5Z2"/>
<comment type="catalytic activity">
    <reaction evidence="7 8">
        <text>RNA(n) + a ribonucleoside 5'-triphosphate = RNA(n+1) + diphosphate</text>
        <dbReference type="Rhea" id="RHEA:21248"/>
        <dbReference type="Rhea" id="RHEA-COMP:14527"/>
        <dbReference type="Rhea" id="RHEA-COMP:17342"/>
        <dbReference type="ChEBI" id="CHEBI:33019"/>
        <dbReference type="ChEBI" id="CHEBI:61557"/>
        <dbReference type="ChEBI" id="CHEBI:140395"/>
        <dbReference type="EC" id="2.7.7.48"/>
    </reaction>
</comment>
<keyword evidence="4 8" id="KW-0548">Nucleotidyltransferase</keyword>
<dbReference type="EMBL" id="AWUE01020816">
    <property type="protein sequence ID" value="OMO65680.1"/>
    <property type="molecule type" value="Genomic_DNA"/>
</dbReference>
<name>A0A1R3H5Z2_9ROSI</name>
<dbReference type="PANTHER" id="PTHR23079">
    <property type="entry name" value="RNA-DEPENDENT RNA POLYMERASE"/>
    <property type="match status" value="1"/>
</dbReference>
<evidence type="ECO:0000256" key="6">
    <source>
        <dbReference type="ARBA" id="ARBA00023158"/>
    </source>
</evidence>
<dbReference type="Pfam" id="PF05183">
    <property type="entry name" value="RdRP"/>
    <property type="match status" value="1"/>
</dbReference>
<dbReference type="GO" id="GO:0030422">
    <property type="term" value="P:siRNA processing"/>
    <property type="evidence" value="ECO:0007669"/>
    <property type="project" value="TreeGrafter"/>
</dbReference>
<dbReference type="PANTHER" id="PTHR23079:SF55">
    <property type="entry name" value="RNA-DIRECTED RNA POLYMERASE"/>
    <property type="match status" value="1"/>
</dbReference>
<comment type="similarity">
    <text evidence="1 8">Belongs to the RdRP family.</text>
</comment>
<evidence type="ECO:0000256" key="3">
    <source>
        <dbReference type="ARBA" id="ARBA00022679"/>
    </source>
</evidence>
<evidence type="ECO:0000256" key="4">
    <source>
        <dbReference type="ARBA" id="ARBA00022695"/>
    </source>
</evidence>
<protein>
    <recommendedName>
        <fullName evidence="8">RNA-dependent RNA polymerase</fullName>
        <ecNumber evidence="8">2.7.7.48</ecNumber>
    </recommendedName>
</protein>
<evidence type="ECO:0000313" key="11">
    <source>
        <dbReference type="EMBL" id="OMO65680.1"/>
    </source>
</evidence>
<evidence type="ECO:0000256" key="7">
    <source>
        <dbReference type="ARBA" id="ARBA00048744"/>
    </source>
</evidence>
<gene>
    <name evidence="11" type="ORF">COLO4_31084</name>
</gene>
<proteinExistence type="inferred from homology"/>
<evidence type="ECO:0000313" key="12">
    <source>
        <dbReference type="Proteomes" id="UP000187203"/>
    </source>
</evidence>
<dbReference type="GO" id="GO:0031380">
    <property type="term" value="C:nuclear RNA-directed RNA polymerase complex"/>
    <property type="evidence" value="ECO:0007669"/>
    <property type="project" value="TreeGrafter"/>
</dbReference>
<accession>A0A1R3H5Z2</accession>
<keyword evidence="2 8" id="KW-0696">RNA-directed RNA polymerase</keyword>
<dbReference type="AlphaFoldDB" id="A0A1R3H5Z2"/>
<evidence type="ECO:0000256" key="1">
    <source>
        <dbReference type="ARBA" id="ARBA00005762"/>
    </source>
</evidence>
<evidence type="ECO:0000259" key="9">
    <source>
        <dbReference type="Pfam" id="PF05183"/>
    </source>
</evidence>
<sequence length="241" mass="27374">MSMGTFFIRYSGGMQSSYFVDLKDNFLNFVIKDQVGKISNHHMAFADSKANGANSPECMKLAGLFAVAIDCAKTGKTIEIPEDLCATEYPDFMGLKPSYPAKGILGTLYTELGEKVTKHSTAHFYNEKMEVEGMGDYVDNAVLLKEEYDAELKSLINTYGVNNERQLFLYNKGDDNSFLIQQRLQALVDKVIYKFRESDCENELAKASAWYHVTHHPKHKNGLISFPWCIHKEMIRIKNPE</sequence>
<dbReference type="InterPro" id="IPR007855">
    <property type="entry name" value="RDRP"/>
</dbReference>
<dbReference type="EC" id="2.7.7.48" evidence="8"/>